<reference evidence="1" key="1">
    <citation type="journal article" date="2015" name="Nature">
        <title>Complex archaea that bridge the gap between prokaryotes and eukaryotes.</title>
        <authorList>
            <person name="Spang A."/>
            <person name="Saw J.H."/>
            <person name="Jorgensen S.L."/>
            <person name="Zaremba-Niedzwiedzka K."/>
            <person name="Martijn J."/>
            <person name="Lind A.E."/>
            <person name="van Eijk R."/>
            <person name="Schleper C."/>
            <person name="Guy L."/>
            <person name="Ettema T.J."/>
        </authorList>
    </citation>
    <scope>NUCLEOTIDE SEQUENCE</scope>
</reference>
<sequence>MANELSLSIRLSLVKSGAKARRSESIKVDVTGDAFTHEVQAIATSEESLGQGADLGTPGYIFLKNLDSTNFLEVGSTTGVYDLKLLAGEIAVYRHNSATVFAKADTATVNLEYLLIEL</sequence>
<dbReference type="EMBL" id="LAZR01003188">
    <property type="protein sequence ID" value="KKN21005.1"/>
    <property type="molecule type" value="Genomic_DNA"/>
</dbReference>
<name>A0A0F9NNB4_9ZZZZ</name>
<organism evidence="1">
    <name type="scientific">marine sediment metagenome</name>
    <dbReference type="NCBI Taxonomy" id="412755"/>
    <lineage>
        <taxon>unclassified sequences</taxon>
        <taxon>metagenomes</taxon>
        <taxon>ecological metagenomes</taxon>
    </lineage>
</organism>
<comment type="caution">
    <text evidence="1">The sequence shown here is derived from an EMBL/GenBank/DDBJ whole genome shotgun (WGS) entry which is preliminary data.</text>
</comment>
<evidence type="ECO:0000313" key="1">
    <source>
        <dbReference type="EMBL" id="KKN21005.1"/>
    </source>
</evidence>
<protein>
    <submittedName>
        <fullName evidence="1">Uncharacterized protein</fullName>
    </submittedName>
</protein>
<gene>
    <name evidence="1" type="ORF">LCGC14_0929760</name>
</gene>
<accession>A0A0F9NNB4</accession>
<proteinExistence type="predicted"/>
<dbReference type="AlphaFoldDB" id="A0A0F9NNB4"/>